<dbReference type="Pfam" id="PF02498">
    <property type="entry name" value="Bro-N"/>
    <property type="match status" value="1"/>
</dbReference>
<dbReference type="InterPro" id="IPR003497">
    <property type="entry name" value="BRO_N_domain"/>
</dbReference>
<dbReference type="PROSITE" id="PS51750">
    <property type="entry name" value="BRO_N"/>
    <property type="match status" value="1"/>
</dbReference>
<evidence type="ECO:0000259" key="1">
    <source>
        <dbReference type="PROSITE" id="PS51750"/>
    </source>
</evidence>
<proteinExistence type="predicted"/>
<dbReference type="SMART" id="SM01040">
    <property type="entry name" value="Bro-N"/>
    <property type="match status" value="1"/>
</dbReference>
<dbReference type="PANTHER" id="PTHR36180">
    <property type="entry name" value="DNA-BINDING PROTEIN-RELATED-RELATED"/>
    <property type="match status" value="1"/>
</dbReference>
<organism evidence="2">
    <name type="scientific">Schizaphis graminum</name>
    <name type="common">Green bug aphid</name>
    <dbReference type="NCBI Taxonomy" id="13262"/>
    <lineage>
        <taxon>Eukaryota</taxon>
        <taxon>Metazoa</taxon>
        <taxon>Ecdysozoa</taxon>
        <taxon>Arthropoda</taxon>
        <taxon>Hexapoda</taxon>
        <taxon>Insecta</taxon>
        <taxon>Pterygota</taxon>
        <taxon>Neoptera</taxon>
        <taxon>Paraneoptera</taxon>
        <taxon>Hemiptera</taxon>
        <taxon>Sternorrhyncha</taxon>
        <taxon>Aphidomorpha</taxon>
        <taxon>Aphidoidea</taxon>
        <taxon>Aphididae</taxon>
        <taxon>Aphidini</taxon>
        <taxon>Schizaphis</taxon>
    </lineage>
</organism>
<evidence type="ECO:0000313" key="2">
    <source>
        <dbReference type="EMBL" id="MBY24832.1"/>
    </source>
</evidence>
<sequence>MSLVRQRFEVNDTTAFDCWIFVIRRNDGAADEFWFKGNDVAEFLDYNRPKDAIRDHVNVEWKKNWSVLQGAGIHRSIVTSQSDDVITPPNWQPHTVFISELGLYALATSSKKPEAAKFMKWVYEEVLASLRRTGTYSVGQTMRDEPMDTTAPDAASLQIDLLKRDLEIQKLKLQMTEQRAAQEKEWMTREKDMIEKEKNLQIQLITKDADLRVMAEHKEKERLELHFRYAFQTESAQLMGRAAIEQSVQRKMLEEKQKTLKNVMSDKYRIIRNMDDIDPLKVNHLGIVYKEQTNEYKIIRQQWGTTLKLYDYIKKTMESDVELLEPEKNKRRVNTEFILIGERIAVAHGVNIWTNYLRQQKPCLFGLKFSPQSWNTFSIMTEPQLREHYGHFKSQNAKDVYPSKLFAFYEPMFEMFDDENDCVSKCLVTDIWQLRQQLLDFVQTNSFDFVENASTCNGDDSTFEELMASAFDESETKFADDLGLQFPNEKNTLALRKVCEQQRLTTPAESTRHVTHLVSNSPGTGLSNYAPPIGAPDVQAYTVEMPVTPRHVPTTANDAMSIASVDSTDQRLSRYFNDLTSKRQTTVQKYTK</sequence>
<gene>
    <name evidence="2" type="ORF">g.61508</name>
</gene>
<reference evidence="2" key="1">
    <citation type="submission" date="2018-04" db="EMBL/GenBank/DDBJ databases">
        <title>Transcriptome of Schizaphis graminum biotype I.</title>
        <authorList>
            <person name="Scully E.D."/>
            <person name="Geib S.M."/>
            <person name="Palmer N.A."/>
            <person name="Koch K."/>
            <person name="Bradshaw J."/>
            <person name="Heng-Moss T."/>
            <person name="Sarath G."/>
        </authorList>
    </citation>
    <scope>NUCLEOTIDE SEQUENCE</scope>
</reference>
<dbReference type="PANTHER" id="PTHR36180:SF2">
    <property type="entry name" value="BRO FAMILY PROTEIN"/>
    <property type="match status" value="1"/>
</dbReference>
<dbReference type="EMBL" id="GGMR01012213">
    <property type="protein sequence ID" value="MBY24832.1"/>
    <property type="molecule type" value="Transcribed_RNA"/>
</dbReference>
<dbReference type="AlphaFoldDB" id="A0A2S2P650"/>
<name>A0A2S2P650_SCHGA</name>
<accession>A0A2S2P650</accession>
<protein>
    <recommendedName>
        <fullName evidence="1">Bro-N domain-containing protein</fullName>
    </recommendedName>
</protein>
<feature type="domain" description="Bro-N" evidence="1">
    <location>
        <begin position="20"/>
        <end position="134"/>
    </location>
</feature>